<dbReference type="Proteomes" id="UP001305414">
    <property type="component" value="Unassembled WGS sequence"/>
</dbReference>
<keyword evidence="1" id="KW-0812">Transmembrane</keyword>
<keyword evidence="1" id="KW-1133">Transmembrane helix</keyword>
<dbReference type="AlphaFoldDB" id="A0AAN7ZBC1"/>
<keyword evidence="1" id="KW-0472">Membrane</keyword>
<feature type="transmembrane region" description="Helical" evidence="1">
    <location>
        <begin position="36"/>
        <end position="58"/>
    </location>
</feature>
<reference evidence="2 3" key="1">
    <citation type="submission" date="2023-10" db="EMBL/GenBank/DDBJ databases">
        <title>Draft genome sequence of Xylaria bambusicola isolate GMP-LS, the root and basal stem rot pathogen of sugarcane in Indonesia.</title>
        <authorList>
            <person name="Selvaraj P."/>
            <person name="Muralishankar V."/>
            <person name="Muruganantham S."/>
            <person name="Sp S."/>
            <person name="Haryani S."/>
            <person name="Lau K.J.X."/>
            <person name="Naqvi N.I."/>
        </authorList>
    </citation>
    <scope>NUCLEOTIDE SEQUENCE [LARGE SCALE GENOMIC DNA]</scope>
    <source>
        <strain evidence="2">GMP-LS</strain>
    </source>
</reference>
<evidence type="ECO:0000313" key="2">
    <source>
        <dbReference type="EMBL" id="KAK5637537.1"/>
    </source>
</evidence>
<evidence type="ECO:0000256" key="1">
    <source>
        <dbReference type="SAM" id="Phobius"/>
    </source>
</evidence>
<gene>
    <name evidence="2" type="ORF">RRF57_013252</name>
</gene>
<organism evidence="2 3">
    <name type="scientific">Xylaria bambusicola</name>
    <dbReference type="NCBI Taxonomy" id="326684"/>
    <lineage>
        <taxon>Eukaryota</taxon>
        <taxon>Fungi</taxon>
        <taxon>Dikarya</taxon>
        <taxon>Ascomycota</taxon>
        <taxon>Pezizomycotina</taxon>
        <taxon>Sordariomycetes</taxon>
        <taxon>Xylariomycetidae</taxon>
        <taxon>Xylariales</taxon>
        <taxon>Xylariaceae</taxon>
        <taxon>Xylaria</taxon>
    </lineage>
</organism>
<sequence>MSAISGIYLAIGSYHTESPTSAKNVSIVKIFVRLPILYTVSPSIFFTPVVFIVARFFAVQ</sequence>
<evidence type="ECO:0000313" key="3">
    <source>
        <dbReference type="Proteomes" id="UP001305414"/>
    </source>
</evidence>
<protein>
    <submittedName>
        <fullName evidence="2">Uncharacterized protein</fullName>
    </submittedName>
</protein>
<accession>A0AAN7ZBC1</accession>
<keyword evidence="3" id="KW-1185">Reference proteome</keyword>
<proteinExistence type="predicted"/>
<dbReference type="EMBL" id="JAWHQM010000128">
    <property type="protein sequence ID" value="KAK5637537.1"/>
    <property type="molecule type" value="Genomic_DNA"/>
</dbReference>
<name>A0AAN7ZBC1_9PEZI</name>
<comment type="caution">
    <text evidence="2">The sequence shown here is derived from an EMBL/GenBank/DDBJ whole genome shotgun (WGS) entry which is preliminary data.</text>
</comment>